<keyword evidence="3" id="KW-1185">Reference proteome</keyword>
<proteinExistence type="predicted"/>
<evidence type="ECO:0000313" key="2">
    <source>
        <dbReference type="EMBL" id="KAL0567787.1"/>
    </source>
</evidence>
<name>A0ABR3EXX8_9AGAR</name>
<feature type="compositionally biased region" description="Polar residues" evidence="1">
    <location>
        <begin position="1"/>
        <end position="11"/>
    </location>
</feature>
<accession>A0ABR3EXX8</accession>
<evidence type="ECO:0000256" key="1">
    <source>
        <dbReference type="SAM" id="MobiDB-lite"/>
    </source>
</evidence>
<sequence>MNRTPTPNAASKPTPTEPTPANEPAPVQFAIEYIAKHGHGEEGERKMSREEIKQAWFVLGHKGRAALYEKKARAVKHEMT</sequence>
<protein>
    <submittedName>
        <fullName evidence="2">Uncharacterized protein</fullName>
    </submittedName>
</protein>
<evidence type="ECO:0000313" key="3">
    <source>
        <dbReference type="Proteomes" id="UP001465976"/>
    </source>
</evidence>
<organism evidence="2 3">
    <name type="scientific">Marasmius crinis-equi</name>
    <dbReference type="NCBI Taxonomy" id="585013"/>
    <lineage>
        <taxon>Eukaryota</taxon>
        <taxon>Fungi</taxon>
        <taxon>Dikarya</taxon>
        <taxon>Basidiomycota</taxon>
        <taxon>Agaricomycotina</taxon>
        <taxon>Agaricomycetes</taxon>
        <taxon>Agaricomycetidae</taxon>
        <taxon>Agaricales</taxon>
        <taxon>Marasmiineae</taxon>
        <taxon>Marasmiaceae</taxon>
        <taxon>Marasmius</taxon>
    </lineage>
</organism>
<feature type="region of interest" description="Disordered" evidence="1">
    <location>
        <begin position="1"/>
        <end position="25"/>
    </location>
</feature>
<dbReference type="Proteomes" id="UP001465976">
    <property type="component" value="Unassembled WGS sequence"/>
</dbReference>
<gene>
    <name evidence="2" type="ORF">V5O48_014207</name>
</gene>
<dbReference type="EMBL" id="JBAHYK010001495">
    <property type="protein sequence ID" value="KAL0567787.1"/>
    <property type="molecule type" value="Genomic_DNA"/>
</dbReference>
<comment type="caution">
    <text evidence="2">The sequence shown here is derived from an EMBL/GenBank/DDBJ whole genome shotgun (WGS) entry which is preliminary data.</text>
</comment>
<reference evidence="2 3" key="1">
    <citation type="submission" date="2024-02" db="EMBL/GenBank/DDBJ databases">
        <title>A draft genome for the cacao thread blight pathogen Marasmius crinis-equi.</title>
        <authorList>
            <person name="Cohen S.P."/>
            <person name="Baruah I.K."/>
            <person name="Amoako-Attah I."/>
            <person name="Bukari Y."/>
            <person name="Meinhardt L.W."/>
            <person name="Bailey B.A."/>
        </authorList>
    </citation>
    <scope>NUCLEOTIDE SEQUENCE [LARGE SCALE GENOMIC DNA]</scope>
    <source>
        <strain evidence="2 3">GH-76</strain>
    </source>
</reference>